<dbReference type="SUPFAM" id="SSF52540">
    <property type="entry name" value="P-loop containing nucleoside triphosphate hydrolases"/>
    <property type="match status" value="1"/>
</dbReference>
<dbReference type="Pfam" id="PF01656">
    <property type="entry name" value="CbiA"/>
    <property type="match status" value="1"/>
</dbReference>
<proteinExistence type="predicted"/>
<dbReference type="Gene3D" id="3.40.50.300">
    <property type="entry name" value="P-loop containing nucleotide triphosphate hydrolases"/>
    <property type="match status" value="1"/>
</dbReference>
<dbReference type="HOGENOM" id="CLU_068207_0_0_10"/>
<dbReference type="RefSeq" id="WP_005798001.1">
    <property type="nucleotide sequence ID" value="NZ_JH724216.1"/>
</dbReference>
<dbReference type="PATRIC" id="fig|997883.3.peg.3348"/>
<gene>
    <name evidence="2" type="ORF">HMPREF1056_03202</name>
</gene>
<comment type="caution">
    <text evidence="2">The sequence shown here is derived from an EMBL/GenBank/DDBJ whole genome shotgun (WGS) entry which is preliminary data.</text>
</comment>
<protein>
    <recommendedName>
        <fullName evidence="1">CobQ/CobB/MinD/ParA nucleotide binding domain-containing protein</fullName>
    </recommendedName>
</protein>
<name>A0A0E2AMB5_BACFG</name>
<dbReference type="PANTHER" id="PTHR13696">
    <property type="entry name" value="P-LOOP CONTAINING NUCLEOSIDE TRIPHOSPHATE HYDROLASE"/>
    <property type="match status" value="1"/>
</dbReference>
<reference evidence="2 3" key="1">
    <citation type="submission" date="2012-02" db="EMBL/GenBank/DDBJ databases">
        <title>The Genome Sequence of Bacteroides fragilis CL07T12C05.</title>
        <authorList>
            <consortium name="The Broad Institute Genome Sequencing Platform"/>
            <person name="Earl A."/>
            <person name="Ward D."/>
            <person name="Feldgarden M."/>
            <person name="Gevers D."/>
            <person name="Zitomersky N.L."/>
            <person name="Coyne M.J."/>
            <person name="Comstock L.E."/>
            <person name="Young S.K."/>
            <person name="Zeng Q."/>
            <person name="Gargeya S."/>
            <person name="Fitzgerald M."/>
            <person name="Haas B."/>
            <person name="Abouelleil A."/>
            <person name="Alvarado L."/>
            <person name="Arachchi H.M."/>
            <person name="Berlin A."/>
            <person name="Chapman S.B."/>
            <person name="Gearin G."/>
            <person name="Goldberg J."/>
            <person name="Griggs A."/>
            <person name="Gujja S."/>
            <person name="Hansen M."/>
            <person name="Heiman D."/>
            <person name="Howarth C."/>
            <person name="Larimer J."/>
            <person name="Lui A."/>
            <person name="MacDonald P.J.P."/>
            <person name="McCowen C."/>
            <person name="Montmayeur A."/>
            <person name="Murphy C."/>
            <person name="Neiman D."/>
            <person name="Pearson M."/>
            <person name="Priest M."/>
            <person name="Roberts A."/>
            <person name="Saif S."/>
            <person name="Shea T."/>
            <person name="Sisk P."/>
            <person name="Stolte C."/>
            <person name="Sykes S."/>
            <person name="Wortman J."/>
            <person name="Nusbaum C."/>
            <person name="Birren B."/>
        </authorList>
    </citation>
    <scope>NUCLEOTIDE SEQUENCE [LARGE SCALE GENOMIC DNA]</scope>
    <source>
        <strain evidence="2 3">CL07T12C05</strain>
    </source>
</reference>
<dbReference type="InterPro" id="IPR050678">
    <property type="entry name" value="DNA_Partitioning_ATPase"/>
</dbReference>
<dbReference type="PANTHER" id="PTHR13696:SF52">
    <property type="entry name" value="PARA FAMILY PROTEIN CT_582"/>
    <property type="match status" value="1"/>
</dbReference>
<evidence type="ECO:0000313" key="2">
    <source>
        <dbReference type="EMBL" id="EIY93313.1"/>
    </source>
</evidence>
<sequence length="262" mass="29687">MEKEPLFIAFASQKGGVGKTAFTVLTAGILHYQRGYNVAVVDCDAPQHSITQMRSRDMERIGENDSLKVALYRQHEQLRKLAYPIIESDPENAVADFNRYREERGMEFDIVLFDLPGTLRSIGVIQTVASMHHIFIPLKADNIVMQSSLQFAAVVEEELVARRICDLRGIHLFWNMIDKRERKETYESWNKVMRASKLHLLETCIPDTKRYNKELSALQGSVFRSTLLPADNRQIKGSGLVELVDEICGITGLGKYSPSPDA</sequence>
<dbReference type="InterPro" id="IPR002586">
    <property type="entry name" value="CobQ/CobB/MinD/ParA_Nub-bd_dom"/>
</dbReference>
<accession>A0A0E2AMB5</accession>
<dbReference type="CDD" id="cd02042">
    <property type="entry name" value="ParAB_family"/>
    <property type="match status" value="1"/>
</dbReference>
<dbReference type="AlphaFoldDB" id="A0A0E2AMB5"/>
<evidence type="ECO:0000259" key="1">
    <source>
        <dbReference type="Pfam" id="PF01656"/>
    </source>
</evidence>
<organism evidence="2 3">
    <name type="scientific">Bacteroides fragilis CL07T12C05</name>
    <dbReference type="NCBI Taxonomy" id="997883"/>
    <lineage>
        <taxon>Bacteria</taxon>
        <taxon>Pseudomonadati</taxon>
        <taxon>Bacteroidota</taxon>
        <taxon>Bacteroidia</taxon>
        <taxon>Bacteroidales</taxon>
        <taxon>Bacteroidaceae</taxon>
        <taxon>Bacteroides</taxon>
    </lineage>
</organism>
<dbReference type="InterPro" id="IPR027417">
    <property type="entry name" value="P-loop_NTPase"/>
</dbReference>
<feature type="domain" description="CobQ/CobB/MinD/ParA nucleotide binding" evidence="1">
    <location>
        <begin position="8"/>
        <end position="213"/>
    </location>
</feature>
<dbReference type="EMBL" id="AGXN01000017">
    <property type="protein sequence ID" value="EIY93313.1"/>
    <property type="molecule type" value="Genomic_DNA"/>
</dbReference>
<evidence type="ECO:0000313" key="3">
    <source>
        <dbReference type="Proteomes" id="UP000003879"/>
    </source>
</evidence>
<dbReference type="Proteomes" id="UP000003879">
    <property type="component" value="Unassembled WGS sequence"/>
</dbReference>